<feature type="region of interest" description="Disordered" evidence="17">
    <location>
        <begin position="421"/>
        <end position="501"/>
    </location>
</feature>
<sequence>MTKIQEITKPDEEETVKIIPKPVPKHPYYKRPGRGHNHDNCDACQEGGDLLCCDRCPSSFHLNCHDPPLSEEDIPNGQWLCHNCRMTLKPSSSSKSGSVERSTSKTLESDHSRPNTPASEIDSTLPIKIRNLRKRSSSHISNSSESGAAVSAEKNATTNANKLTPGVAKALDPNKKVTPLEELIKAASIMNPKQFELPRDLELNHQFPGSDKVEPCGKNGSKRVHRNNTKSKPHELDAQGLVPLPAKTCFYCRKSCKKAPLIACDYCPLYFHQDCLDPPLTALPTGLWMCPHHPELFIDWKLVNSISATERVKLWNRFAGPVDHEVVKSEFFRRVHTKNPPFRYKVQPKPRDRAEIPPMIEYHYQNPPELIPSLRDIIRYESITRNGFVEKLQMDRMDLTRLINEDLNAIKVAQQKVKEFRKEVGDADITESSEDEPSEKEEEPKVKAKPKTGRRRGAKQNDESKVAIKSEDDEKMDTGGQEEHSRQLTAEEIETKNNIKSETDDEEMLDIKIDTELRNLDVDLIKILAFQRLQQIIVDNPDIVGKYRNRTAARTIRDICKADPSKNMPLPSQLLTQEDIERIARTFADDGDHDSDEVDEYDRYQPTIRTDEDKAREIALRLEPKILKSQIRARAVMTPVGDIIEGNKWFTSYTMEGSVYMRYRSLLIGSGPGSDVQLTLAGHCSQISPRHAIIFYDEITKSFELINYSEYGTEVNGQIYSCDFTEHPPTPAKQIKDDPKELYTKVQQILDKRRGIKRAMCVLDENSRMAAPELPPCRCPSRPALIAGWEGSAILTHGSLIRFGCIPFVFSIAEFDRLSEEE</sequence>
<feature type="domain" description="FHA" evidence="18">
    <location>
        <begin position="666"/>
        <end position="720"/>
    </location>
</feature>
<dbReference type="FunCoup" id="A0A7R8YVB9">
    <property type="interactions" value="1729"/>
</dbReference>
<evidence type="ECO:0000256" key="11">
    <source>
        <dbReference type="ARBA" id="ARBA00023163"/>
    </source>
</evidence>
<keyword evidence="21" id="KW-1185">Reference proteome</keyword>
<evidence type="ECO:0000313" key="21">
    <source>
        <dbReference type="Proteomes" id="UP000594454"/>
    </source>
</evidence>
<dbReference type="InterPro" id="IPR001965">
    <property type="entry name" value="Znf_PHD"/>
</dbReference>
<evidence type="ECO:0000256" key="3">
    <source>
        <dbReference type="ARBA" id="ARBA00022499"/>
    </source>
</evidence>
<evidence type="ECO:0000256" key="8">
    <source>
        <dbReference type="ARBA" id="ARBA00022833"/>
    </source>
</evidence>
<keyword evidence="10" id="KW-0805">Transcription regulation</keyword>
<dbReference type="PANTHER" id="PTHR46309:SF1">
    <property type="entry name" value="PHD FINGER PROTEIN 12"/>
    <property type="match status" value="1"/>
</dbReference>
<dbReference type="InterPro" id="IPR019787">
    <property type="entry name" value="Znf_PHD-finger"/>
</dbReference>
<dbReference type="CDD" id="cd15534">
    <property type="entry name" value="PHD2_PHF12_Rco1"/>
    <property type="match status" value="1"/>
</dbReference>
<evidence type="ECO:0000256" key="2">
    <source>
        <dbReference type="ARBA" id="ARBA00022491"/>
    </source>
</evidence>
<dbReference type="EMBL" id="LR899012">
    <property type="protein sequence ID" value="CAD7086687.1"/>
    <property type="molecule type" value="Genomic_DNA"/>
</dbReference>
<accession>A0A7R8YVB9</accession>
<dbReference type="PROSITE" id="PS01359">
    <property type="entry name" value="ZF_PHD_1"/>
    <property type="match status" value="1"/>
</dbReference>
<dbReference type="Pfam" id="PF00628">
    <property type="entry name" value="PHD"/>
    <property type="match status" value="2"/>
</dbReference>
<evidence type="ECO:0000259" key="19">
    <source>
        <dbReference type="PROSITE" id="PS50016"/>
    </source>
</evidence>
<dbReference type="Proteomes" id="UP000594454">
    <property type="component" value="Chromosome 4"/>
</dbReference>
<dbReference type="GO" id="GO:0070822">
    <property type="term" value="C:Sin3-type complex"/>
    <property type="evidence" value="ECO:0007669"/>
    <property type="project" value="TreeGrafter"/>
</dbReference>
<dbReference type="SUPFAM" id="SSF57903">
    <property type="entry name" value="FYVE/PHD zinc finger"/>
    <property type="match status" value="2"/>
</dbReference>
<dbReference type="Pfam" id="PF16737">
    <property type="entry name" value="PHF12_MRG_bd"/>
    <property type="match status" value="1"/>
</dbReference>
<proteinExistence type="predicted"/>
<dbReference type="FunFam" id="3.30.40.10:FF:000154">
    <property type="entry name" value="PHD finger protein 12"/>
    <property type="match status" value="1"/>
</dbReference>
<keyword evidence="8" id="KW-0862">Zinc</keyword>
<feature type="region of interest" description="Disordered" evidence="17">
    <location>
        <begin position="89"/>
        <end position="157"/>
    </location>
</feature>
<organism evidence="20 21">
    <name type="scientific">Hermetia illucens</name>
    <name type="common">Black soldier fly</name>
    <dbReference type="NCBI Taxonomy" id="343691"/>
    <lineage>
        <taxon>Eukaryota</taxon>
        <taxon>Metazoa</taxon>
        <taxon>Ecdysozoa</taxon>
        <taxon>Arthropoda</taxon>
        <taxon>Hexapoda</taxon>
        <taxon>Insecta</taxon>
        <taxon>Pterygota</taxon>
        <taxon>Neoptera</taxon>
        <taxon>Endopterygota</taxon>
        <taxon>Diptera</taxon>
        <taxon>Brachycera</taxon>
        <taxon>Stratiomyomorpha</taxon>
        <taxon>Stratiomyidae</taxon>
        <taxon>Hermetiinae</taxon>
        <taxon>Hermetia</taxon>
    </lineage>
</organism>
<evidence type="ECO:0000256" key="7">
    <source>
        <dbReference type="ARBA" id="ARBA00022771"/>
    </source>
</evidence>
<dbReference type="Gene3D" id="6.10.20.60">
    <property type="entry name" value="PHD finger protein 12"/>
    <property type="match status" value="1"/>
</dbReference>
<dbReference type="PROSITE" id="PS50006">
    <property type="entry name" value="FHA_DOMAIN"/>
    <property type="match status" value="1"/>
</dbReference>
<dbReference type="InterPro" id="IPR042163">
    <property type="entry name" value="PHF12"/>
</dbReference>
<dbReference type="CDD" id="cd15533">
    <property type="entry name" value="PHD1_PHF12"/>
    <property type="match status" value="1"/>
</dbReference>
<feature type="domain" description="PHD-type" evidence="19">
    <location>
        <begin position="38"/>
        <end position="87"/>
    </location>
</feature>
<feature type="compositionally biased region" description="Basic and acidic residues" evidence="17">
    <location>
        <begin position="459"/>
        <end position="472"/>
    </location>
</feature>
<reference evidence="20 21" key="1">
    <citation type="submission" date="2020-11" db="EMBL/GenBank/DDBJ databases">
        <authorList>
            <person name="Wallbank WR R."/>
            <person name="Pardo Diaz C."/>
            <person name="Kozak K."/>
            <person name="Martin S."/>
            <person name="Jiggins C."/>
            <person name="Moest M."/>
            <person name="Warren A I."/>
            <person name="Generalovic N T."/>
            <person name="Byers J.R.P. K."/>
            <person name="Montejo-Kovacevich G."/>
            <person name="Yen C E."/>
        </authorList>
    </citation>
    <scope>NUCLEOTIDE SEQUENCE [LARGE SCALE GENOMIC DNA]</scope>
</reference>
<dbReference type="GO" id="GO:0000122">
    <property type="term" value="P:negative regulation of transcription by RNA polymerase II"/>
    <property type="evidence" value="ECO:0007669"/>
    <property type="project" value="TreeGrafter"/>
</dbReference>
<dbReference type="Gene3D" id="3.30.40.10">
    <property type="entry name" value="Zinc/RING finger domain, C3HC4 (zinc finger)"/>
    <property type="match status" value="2"/>
</dbReference>
<dbReference type="InParanoid" id="A0A7R8YVB9"/>
<keyword evidence="4" id="KW-0597">Phosphoprotein</keyword>
<feature type="compositionally biased region" description="Low complexity" evidence="17">
    <location>
        <begin position="91"/>
        <end position="101"/>
    </location>
</feature>
<dbReference type="InterPro" id="IPR013083">
    <property type="entry name" value="Znf_RING/FYVE/PHD"/>
</dbReference>
<keyword evidence="7 16" id="KW-0863">Zinc-finger</keyword>
<feature type="compositionally biased region" description="Basic residues" evidence="17">
    <location>
        <begin position="447"/>
        <end position="458"/>
    </location>
</feature>
<evidence type="ECO:0000256" key="5">
    <source>
        <dbReference type="ARBA" id="ARBA00022723"/>
    </source>
</evidence>
<evidence type="ECO:0000256" key="16">
    <source>
        <dbReference type="PROSITE-ProRule" id="PRU00146"/>
    </source>
</evidence>
<keyword evidence="3" id="KW-1017">Isopeptide bond</keyword>
<dbReference type="InterPro" id="IPR000253">
    <property type="entry name" value="FHA_dom"/>
</dbReference>
<dbReference type="PROSITE" id="PS50016">
    <property type="entry name" value="ZF_PHD_2"/>
    <property type="match status" value="2"/>
</dbReference>
<evidence type="ECO:0000256" key="17">
    <source>
        <dbReference type="SAM" id="MobiDB-lite"/>
    </source>
</evidence>
<evidence type="ECO:0000256" key="4">
    <source>
        <dbReference type="ARBA" id="ARBA00022553"/>
    </source>
</evidence>
<evidence type="ECO:0000256" key="14">
    <source>
        <dbReference type="ARBA" id="ARBA00068755"/>
    </source>
</evidence>
<dbReference type="InterPro" id="IPR038098">
    <property type="entry name" value="PHF12_MRG-bd_sf"/>
</dbReference>
<comment type="subunit">
    <text evidence="13">Component of SIN3 complexes. Interacts with SIN3A in a complex composed of HDAC1, SAP30 and SIN3A. Component of the SIN3B complex, which includes SIN3B, HDAC2 or HDAC1, PHF12 and MORF4L1; interacts directly with all subunits. Interacts with TLE5.</text>
</comment>
<feature type="compositionally biased region" description="Basic residues" evidence="17">
    <location>
        <begin position="220"/>
        <end position="231"/>
    </location>
</feature>
<dbReference type="Pfam" id="PF00498">
    <property type="entry name" value="FHA"/>
    <property type="match status" value="1"/>
</dbReference>
<keyword evidence="6" id="KW-0677">Repeat</keyword>
<keyword evidence="5" id="KW-0479">Metal-binding</keyword>
<dbReference type="InterPro" id="IPR019786">
    <property type="entry name" value="Zinc_finger_PHD-type_CS"/>
</dbReference>
<feature type="compositionally biased region" description="Acidic residues" evidence="17">
    <location>
        <begin position="426"/>
        <end position="441"/>
    </location>
</feature>
<feature type="domain" description="PHD-type" evidence="19">
    <location>
        <begin position="246"/>
        <end position="296"/>
    </location>
</feature>
<evidence type="ECO:0000313" key="20">
    <source>
        <dbReference type="EMBL" id="CAD7086687.1"/>
    </source>
</evidence>
<evidence type="ECO:0000256" key="15">
    <source>
        <dbReference type="ARBA" id="ARBA00076589"/>
    </source>
</evidence>
<comment type="subcellular location">
    <subcellularLocation>
        <location evidence="1">Nucleus</location>
    </subcellularLocation>
</comment>
<evidence type="ECO:0000256" key="12">
    <source>
        <dbReference type="ARBA" id="ARBA00023242"/>
    </source>
</evidence>
<keyword evidence="9" id="KW-0832">Ubl conjugation</keyword>
<evidence type="ECO:0000256" key="10">
    <source>
        <dbReference type="ARBA" id="ARBA00023015"/>
    </source>
</evidence>
<keyword evidence="12" id="KW-0539">Nucleus</keyword>
<gene>
    <name evidence="20" type="ORF">HERILL_LOCUS9443</name>
</gene>
<dbReference type="PANTHER" id="PTHR46309">
    <property type="entry name" value="PHD FINGER PROTEIN 12"/>
    <property type="match status" value="1"/>
</dbReference>
<evidence type="ECO:0000259" key="18">
    <source>
        <dbReference type="PROSITE" id="PS50006"/>
    </source>
</evidence>
<evidence type="ECO:0000256" key="13">
    <source>
        <dbReference type="ARBA" id="ARBA00065785"/>
    </source>
</evidence>
<dbReference type="GO" id="GO:0003714">
    <property type="term" value="F:transcription corepressor activity"/>
    <property type="evidence" value="ECO:0007669"/>
    <property type="project" value="InterPro"/>
</dbReference>
<keyword evidence="11" id="KW-0804">Transcription</keyword>
<feature type="region of interest" description="Disordered" evidence="17">
    <location>
        <begin position="211"/>
        <end position="235"/>
    </location>
</feature>
<dbReference type="SMART" id="SM00249">
    <property type="entry name" value="PHD"/>
    <property type="match status" value="2"/>
</dbReference>
<dbReference type="AlphaFoldDB" id="A0A7R8YVB9"/>
<dbReference type="InterPro" id="IPR011011">
    <property type="entry name" value="Znf_FYVE_PHD"/>
</dbReference>
<dbReference type="SUPFAM" id="SSF49879">
    <property type="entry name" value="SMAD/FHA domain"/>
    <property type="match status" value="1"/>
</dbReference>
<dbReference type="FunFam" id="3.30.40.10:FF:000164">
    <property type="entry name" value="PHD finger protein 12"/>
    <property type="match status" value="1"/>
</dbReference>
<protein>
    <recommendedName>
        <fullName evidence="14">PHD finger protein 12</fullName>
    </recommendedName>
    <alternativeName>
        <fullName evidence="15">PHD factor 1</fullName>
    </alternativeName>
</protein>
<dbReference type="OrthoDB" id="1919692at2759"/>
<dbReference type="InterPro" id="IPR008984">
    <property type="entry name" value="SMAD_FHA_dom_sf"/>
</dbReference>
<evidence type="ECO:0000256" key="9">
    <source>
        <dbReference type="ARBA" id="ARBA00022843"/>
    </source>
</evidence>
<keyword evidence="2" id="KW-0678">Repressor</keyword>
<dbReference type="InterPro" id="IPR031966">
    <property type="entry name" value="PHF12_MRG-bd"/>
</dbReference>
<evidence type="ECO:0000256" key="6">
    <source>
        <dbReference type="ARBA" id="ARBA00022737"/>
    </source>
</evidence>
<evidence type="ECO:0000256" key="1">
    <source>
        <dbReference type="ARBA" id="ARBA00004123"/>
    </source>
</evidence>
<name>A0A7R8YVB9_HERIL</name>
<dbReference type="GO" id="GO:0008270">
    <property type="term" value="F:zinc ion binding"/>
    <property type="evidence" value="ECO:0007669"/>
    <property type="project" value="UniProtKB-KW"/>
</dbReference>